<evidence type="ECO:0000313" key="2">
    <source>
        <dbReference type="EMBL" id="RCV19066.1"/>
    </source>
</evidence>
<dbReference type="Gramene" id="KQL16814">
    <property type="protein sequence ID" value="KQL16814"/>
    <property type="gene ID" value="SETIT_024440mg"/>
</dbReference>
<dbReference type="Pfam" id="PF00646">
    <property type="entry name" value="F-box"/>
    <property type="match status" value="1"/>
</dbReference>
<keyword evidence="4" id="KW-1185">Reference proteome</keyword>
<dbReference type="Pfam" id="PF08268">
    <property type="entry name" value="FBA_3"/>
    <property type="match status" value="1"/>
</dbReference>
<reference evidence="2 4" key="1">
    <citation type="journal article" date="2012" name="Nat. Biotechnol.">
        <title>Reference genome sequence of the model plant Setaria.</title>
        <authorList>
            <person name="Bennetzen J.L."/>
            <person name="Schmutz J."/>
            <person name="Wang H."/>
            <person name="Percifield R."/>
            <person name="Hawkins J."/>
            <person name="Pontaroli A.C."/>
            <person name="Estep M."/>
            <person name="Feng L."/>
            <person name="Vaughn J.N."/>
            <person name="Grimwood J."/>
            <person name="Jenkins J."/>
            <person name="Barry K."/>
            <person name="Lindquist E."/>
            <person name="Hellsten U."/>
            <person name="Deshpande S."/>
            <person name="Wang X."/>
            <person name="Wu X."/>
            <person name="Mitros T."/>
            <person name="Triplett J."/>
            <person name="Yang X."/>
            <person name="Ye C.Y."/>
            <person name="Mauro-Herrera M."/>
            <person name="Wang L."/>
            <person name="Li P."/>
            <person name="Sharma M."/>
            <person name="Sharma R."/>
            <person name="Ronald P.C."/>
            <person name="Panaud O."/>
            <person name="Kellogg E.A."/>
            <person name="Brutnell T.P."/>
            <person name="Doust A.N."/>
            <person name="Tuskan G.A."/>
            <person name="Rokhsar D."/>
            <person name="Devos K.M."/>
        </authorList>
    </citation>
    <scope>NUCLEOTIDE SEQUENCE [LARGE SCALE GENOMIC DNA]</scope>
    <source>
        <strain evidence="4">cv. Yugu1</strain>
        <strain evidence="2">Yugu1</strain>
    </source>
</reference>
<reference evidence="3" key="3">
    <citation type="submission" date="2018-08" db="UniProtKB">
        <authorList>
            <consortium name="EnsemblPlants"/>
        </authorList>
    </citation>
    <scope>IDENTIFICATION</scope>
    <source>
        <strain evidence="3">Yugu1</strain>
    </source>
</reference>
<dbReference type="Proteomes" id="UP000004995">
    <property type="component" value="Unassembled WGS sequence"/>
</dbReference>
<proteinExistence type="predicted"/>
<reference evidence="2" key="2">
    <citation type="submission" date="2015-07" db="EMBL/GenBank/DDBJ databases">
        <authorList>
            <person name="Noorani M."/>
        </authorList>
    </citation>
    <scope>NUCLEOTIDE SEQUENCE</scope>
    <source>
        <strain evidence="2">Yugu1</strain>
    </source>
</reference>
<dbReference type="Gene3D" id="1.20.1280.50">
    <property type="match status" value="1"/>
</dbReference>
<dbReference type="SUPFAM" id="SSF81383">
    <property type="entry name" value="F-box domain"/>
    <property type="match status" value="1"/>
</dbReference>
<evidence type="ECO:0000313" key="4">
    <source>
        <dbReference type="Proteomes" id="UP000004995"/>
    </source>
</evidence>
<dbReference type="OMA" id="VAFALWH"/>
<protein>
    <recommendedName>
        <fullName evidence="1">F-box domain-containing protein</fullName>
    </recommendedName>
</protein>
<dbReference type="SMART" id="SM00256">
    <property type="entry name" value="FBOX"/>
    <property type="match status" value="1"/>
</dbReference>
<dbReference type="EMBL" id="AGNK02002061">
    <property type="status" value="NOT_ANNOTATED_CDS"/>
    <property type="molecule type" value="Genomic_DNA"/>
</dbReference>
<gene>
    <name evidence="2" type="ORF">SETIT_3G354200v2</name>
</gene>
<name>K3ZD09_SETIT</name>
<dbReference type="InterPro" id="IPR001810">
    <property type="entry name" value="F-box_dom"/>
</dbReference>
<sequence length="401" mass="44894">MASAALLRKRKLDGDAPPAVATTNDGQLLPRDMLREVLLRLPAADLCRLRLVCRSWRSLTSDPGFAAAHASRHPPHLAALHSGTGEAHVLDLAGGIVKRVRVYQLGIDRSNDFHLDCVDGCWWQAFVLGVPVGEIATDIAYEEEIRYGKDVPEYVLGHVPSTGEYKVLAINFSLELEGEGDINQGWCLARPVMTCDVMTLGSGSDRRRRRVRPGSPVHVAFALWHRAVVDGAAYFLIDGCDDKTVDPDCIASFDMAAEEWRPMTLHGPQISLLGSTSTKERMHYIRHAEGFWLAGLNGSLVAVHRNDQDWSMDLWELVDMERSLWTKQYSMPRIPFWDSYGFVCPLVVLDDGRIVFWMHNAGVITAYDPKTSSWDYLFGVEQYYDVTMHQGSLLCSHRPLG</sequence>
<dbReference type="PANTHER" id="PTHR31111:SF133">
    <property type="entry name" value="OS07G0196600 PROTEIN"/>
    <property type="match status" value="1"/>
</dbReference>
<dbReference type="InterPro" id="IPR011043">
    <property type="entry name" value="Gal_Oxase/kelch_b-propeller"/>
</dbReference>
<dbReference type="OrthoDB" id="690788at2759"/>
<dbReference type="EMBL" id="CM003530">
    <property type="protein sequence ID" value="RCV19066.1"/>
    <property type="molecule type" value="Genomic_DNA"/>
</dbReference>
<dbReference type="CDD" id="cd22157">
    <property type="entry name" value="F-box_AtFBW1-like"/>
    <property type="match status" value="1"/>
</dbReference>
<dbReference type="PROSITE" id="PS50181">
    <property type="entry name" value="FBOX"/>
    <property type="match status" value="1"/>
</dbReference>
<organism evidence="2">
    <name type="scientific">Setaria italica</name>
    <name type="common">Foxtail millet</name>
    <name type="synonym">Panicum italicum</name>
    <dbReference type="NCBI Taxonomy" id="4555"/>
    <lineage>
        <taxon>Eukaryota</taxon>
        <taxon>Viridiplantae</taxon>
        <taxon>Streptophyta</taxon>
        <taxon>Embryophyta</taxon>
        <taxon>Tracheophyta</taxon>
        <taxon>Spermatophyta</taxon>
        <taxon>Magnoliopsida</taxon>
        <taxon>Liliopsida</taxon>
        <taxon>Poales</taxon>
        <taxon>Poaceae</taxon>
        <taxon>PACMAD clade</taxon>
        <taxon>Panicoideae</taxon>
        <taxon>Panicodae</taxon>
        <taxon>Paniceae</taxon>
        <taxon>Cenchrinae</taxon>
        <taxon>Setaria</taxon>
    </lineage>
</organism>
<dbReference type="EnsemblPlants" id="KQL16814">
    <property type="protein sequence ID" value="KQL16814"/>
    <property type="gene ID" value="SETIT_024440mg"/>
</dbReference>
<dbReference type="AlphaFoldDB" id="K3ZD09"/>
<dbReference type="InterPro" id="IPR013187">
    <property type="entry name" value="F-box-assoc_dom_typ3"/>
</dbReference>
<evidence type="ECO:0000259" key="1">
    <source>
        <dbReference type="PROSITE" id="PS50181"/>
    </source>
</evidence>
<dbReference type="HOGENOM" id="CLU_033501_1_0_1"/>
<dbReference type="InterPro" id="IPR036047">
    <property type="entry name" value="F-box-like_dom_sf"/>
</dbReference>
<accession>K3ZD09</accession>
<dbReference type="SUPFAM" id="SSF50965">
    <property type="entry name" value="Galactose oxidase, central domain"/>
    <property type="match status" value="1"/>
</dbReference>
<feature type="domain" description="F-box" evidence="1">
    <location>
        <begin position="23"/>
        <end position="62"/>
    </location>
</feature>
<evidence type="ECO:0000313" key="3">
    <source>
        <dbReference type="EnsemblPlants" id="KQL16814"/>
    </source>
</evidence>
<dbReference type="PANTHER" id="PTHR31111">
    <property type="entry name" value="BNAA05G37150D PROTEIN-RELATED"/>
    <property type="match status" value="1"/>
</dbReference>